<evidence type="ECO:0000256" key="4">
    <source>
        <dbReference type="ARBA" id="ARBA00022970"/>
    </source>
</evidence>
<keyword evidence="3 7" id="KW-0812">Transmembrane</keyword>
<dbReference type="PANTHER" id="PTHR43495:SF5">
    <property type="entry name" value="GAMMA-AMINOBUTYRIC ACID PERMEASE"/>
    <property type="match status" value="1"/>
</dbReference>
<feature type="domain" description="Amino acid permease/ SLC12A" evidence="8">
    <location>
        <begin position="1"/>
        <end position="406"/>
    </location>
</feature>
<dbReference type="Gene3D" id="1.20.1740.10">
    <property type="entry name" value="Amino acid/polyamine transporter I"/>
    <property type="match status" value="1"/>
</dbReference>
<dbReference type="Pfam" id="PF00324">
    <property type="entry name" value="AA_permease"/>
    <property type="match status" value="1"/>
</dbReference>
<feature type="transmembrane region" description="Helical" evidence="7">
    <location>
        <begin position="71"/>
        <end position="95"/>
    </location>
</feature>
<dbReference type="InterPro" id="IPR004840">
    <property type="entry name" value="Amino_acid_permease_CS"/>
</dbReference>
<comment type="caution">
    <text evidence="9">The sequence shown here is derived from an EMBL/GenBank/DDBJ whole genome shotgun (WGS) entry which is preliminary data.</text>
</comment>
<dbReference type="EMBL" id="BAAAPZ010000003">
    <property type="protein sequence ID" value="GAA2092467.1"/>
    <property type="molecule type" value="Genomic_DNA"/>
</dbReference>
<keyword evidence="6 7" id="KW-0472">Membrane</keyword>
<evidence type="ECO:0000313" key="10">
    <source>
        <dbReference type="Proteomes" id="UP001500984"/>
    </source>
</evidence>
<dbReference type="InterPro" id="IPR004841">
    <property type="entry name" value="AA-permease/SLC12A_dom"/>
</dbReference>
<feature type="transmembrane region" description="Helical" evidence="7">
    <location>
        <begin position="407"/>
        <end position="426"/>
    </location>
</feature>
<dbReference type="PIRSF" id="PIRSF006060">
    <property type="entry name" value="AA_transporter"/>
    <property type="match status" value="1"/>
</dbReference>
<reference evidence="10" key="1">
    <citation type="journal article" date="2019" name="Int. J. Syst. Evol. Microbiol.">
        <title>The Global Catalogue of Microorganisms (GCM) 10K type strain sequencing project: providing services to taxonomists for standard genome sequencing and annotation.</title>
        <authorList>
            <consortium name="The Broad Institute Genomics Platform"/>
            <consortium name="The Broad Institute Genome Sequencing Center for Infectious Disease"/>
            <person name="Wu L."/>
            <person name="Ma J."/>
        </authorList>
    </citation>
    <scope>NUCLEOTIDE SEQUENCE [LARGE SCALE GENOMIC DNA]</scope>
    <source>
        <strain evidence="10">JCM 15900</strain>
    </source>
</reference>
<evidence type="ECO:0000256" key="1">
    <source>
        <dbReference type="ARBA" id="ARBA00004141"/>
    </source>
</evidence>
<accession>A0ABP5I5W1</accession>
<name>A0ABP5I5W1_9MICO</name>
<dbReference type="PROSITE" id="PS00218">
    <property type="entry name" value="AMINO_ACID_PERMEASE_1"/>
    <property type="match status" value="1"/>
</dbReference>
<dbReference type="PANTHER" id="PTHR43495">
    <property type="entry name" value="GABA PERMEASE"/>
    <property type="match status" value="1"/>
</dbReference>
<gene>
    <name evidence="9" type="ORF">GCM10009823_10230</name>
</gene>
<protein>
    <submittedName>
        <fullName evidence="9">Amino acid permease</fullName>
    </submittedName>
</protein>
<evidence type="ECO:0000313" key="9">
    <source>
        <dbReference type="EMBL" id="GAA2092467.1"/>
    </source>
</evidence>
<feature type="transmembrane region" description="Helical" evidence="7">
    <location>
        <begin position="107"/>
        <end position="125"/>
    </location>
</feature>
<evidence type="ECO:0000259" key="8">
    <source>
        <dbReference type="Pfam" id="PF00324"/>
    </source>
</evidence>
<keyword evidence="10" id="KW-1185">Reference proteome</keyword>
<feature type="transmembrane region" description="Helical" evidence="7">
    <location>
        <begin position="303"/>
        <end position="329"/>
    </location>
</feature>
<comment type="subcellular location">
    <subcellularLocation>
        <location evidence="1">Membrane</location>
        <topology evidence="1">Multi-pass membrane protein</topology>
    </subcellularLocation>
</comment>
<keyword evidence="5 7" id="KW-1133">Transmembrane helix</keyword>
<feature type="transmembrane region" description="Helical" evidence="7">
    <location>
        <begin position="261"/>
        <end position="283"/>
    </location>
</feature>
<organism evidence="9 10">
    <name type="scientific">Brevibacterium salitolerans</name>
    <dbReference type="NCBI Taxonomy" id="1403566"/>
    <lineage>
        <taxon>Bacteria</taxon>
        <taxon>Bacillati</taxon>
        <taxon>Actinomycetota</taxon>
        <taxon>Actinomycetes</taxon>
        <taxon>Micrococcales</taxon>
        <taxon>Brevibacteriaceae</taxon>
        <taxon>Brevibacterium</taxon>
    </lineage>
</organism>
<feature type="transmembrane region" description="Helical" evidence="7">
    <location>
        <begin position="384"/>
        <end position="401"/>
    </location>
</feature>
<evidence type="ECO:0000256" key="7">
    <source>
        <dbReference type="SAM" id="Phobius"/>
    </source>
</evidence>
<evidence type="ECO:0000256" key="3">
    <source>
        <dbReference type="ARBA" id="ARBA00022692"/>
    </source>
</evidence>
<evidence type="ECO:0000256" key="6">
    <source>
        <dbReference type="ARBA" id="ARBA00023136"/>
    </source>
</evidence>
<evidence type="ECO:0000256" key="2">
    <source>
        <dbReference type="ARBA" id="ARBA00022448"/>
    </source>
</evidence>
<evidence type="ECO:0000256" key="5">
    <source>
        <dbReference type="ARBA" id="ARBA00022989"/>
    </source>
</evidence>
<feature type="transmembrane region" description="Helical" evidence="7">
    <location>
        <begin position="137"/>
        <end position="158"/>
    </location>
</feature>
<proteinExistence type="predicted"/>
<feature type="transmembrane region" description="Helical" evidence="7">
    <location>
        <begin position="178"/>
        <end position="200"/>
    </location>
</feature>
<sequence length="436" mass="45693">MMMSLGSAIGAGLFVGSGAGVAAAGPAVLVSYALAGLIVIAVMRMLGEMVAADPHPGAFSYYAGKAMGPSVAFAVGWLWWGTLCLVVAAEATAAAQIMAGLVPLFPQWVYAAAFMVLFTWINLWGVRNFGEFEFWFAFLKVAFVVVFLVVGVLFLLNLTPAPSPGLGVIGDSGFAPTGLSGIAAGLLVVVFSFGGTEIVAVAAAETAEPQKSIARATRTIIWRILFFYMGSVAIMVLVLPWDDPQLLASPFVAVLNTAGLPLLGAVLGLVIVAALLSSLNANVYGSSRMFYSLARTGMAPRRLATVSGTGVPVPGVLASSAFGFAAVALNYFWAESALGTLLNITGATLLITWTSAIVSHILLRRRAEAEGRELPLRMWGFPHLSWLTLAGVACIVLLGMTEPDVRFQLLGTFAVTAALWGLGVYVTRRNTHAAQS</sequence>
<feature type="transmembrane region" description="Helical" evidence="7">
    <location>
        <begin position="341"/>
        <end position="363"/>
    </location>
</feature>
<dbReference type="Proteomes" id="UP001500984">
    <property type="component" value="Unassembled WGS sequence"/>
</dbReference>
<keyword evidence="2" id="KW-0813">Transport</keyword>
<feature type="transmembrane region" description="Helical" evidence="7">
    <location>
        <begin position="220"/>
        <end position="241"/>
    </location>
</feature>
<keyword evidence="4" id="KW-0029">Amino-acid transport</keyword>